<dbReference type="GO" id="GO:0008569">
    <property type="term" value="F:minus-end-directed microtubule motor activity"/>
    <property type="evidence" value="ECO:0007669"/>
    <property type="project" value="InterPro"/>
</dbReference>
<comment type="subunit">
    <text evidence="18">The I1 inner arm complex (also known as the f dynein complex) is a two-headed isoform composed of two heavy chains (1-alpha and 1-beta), three intermediate chains and three light chains. I1 occupies a specific position proximal to the first radial spoke and repeats every 96 nm along the length of the axoneme.</text>
</comment>
<dbReference type="Gene3D" id="1.10.8.720">
    <property type="entry name" value="Region D6 of dynein motor"/>
    <property type="match status" value="1"/>
</dbReference>
<dbReference type="PANTHER" id="PTHR22878">
    <property type="entry name" value="DYNEIN HEAVY CHAIN 6, AXONEMAL-LIKE-RELATED"/>
    <property type="match status" value="1"/>
</dbReference>
<dbReference type="InterPro" id="IPR024743">
    <property type="entry name" value="Dynein_HC_stalk"/>
</dbReference>
<dbReference type="EMBL" id="MCFH01000037">
    <property type="protein sequence ID" value="ORX45970.1"/>
    <property type="molecule type" value="Genomic_DNA"/>
</dbReference>
<feature type="region of interest" description="Disordered" evidence="21">
    <location>
        <begin position="33"/>
        <end position="67"/>
    </location>
</feature>
<dbReference type="InterPro" id="IPR054354">
    <property type="entry name" value="DYNC2H1-like_lid"/>
</dbReference>
<reference evidence="23 24" key="2">
    <citation type="submission" date="2016-08" db="EMBL/GenBank/DDBJ databases">
        <title>Pervasive Adenine N6-methylation of Active Genes in Fungi.</title>
        <authorList>
            <consortium name="DOE Joint Genome Institute"/>
            <person name="Mondo S.J."/>
            <person name="Dannebaum R.O."/>
            <person name="Kuo R.C."/>
            <person name="Labutti K."/>
            <person name="Haridas S."/>
            <person name="Kuo A."/>
            <person name="Salamov A."/>
            <person name="Ahrendt S.R."/>
            <person name="Lipzen A."/>
            <person name="Sullivan W."/>
            <person name="Andreopoulos W.B."/>
            <person name="Clum A."/>
            <person name="Lindquist E."/>
            <person name="Daum C."/>
            <person name="Ramamoorthy G.K."/>
            <person name="Gryganskyi A."/>
            <person name="Culley D."/>
            <person name="Magnuson J.K."/>
            <person name="James T.Y."/>
            <person name="O'Malley M.A."/>
            <person name="Stajich J.E."/>
            <person name="Spatafora J.W."/>
            <person name="Visel A."/>
            <person name="Grigoriev I.V."/>
        </authorList>
    </citation>
    <scope>NUCLEOTIDE SEQUENCE [LARGE SCALE GENOMIC DNA]</scope>
    <source>
        <strain evidence="24">finn</strain>
    </source>
</reference>
<dbReference type="FunFam" id="1.20.920.30:FF:000007">
    <property type="entry name" value="Dynein axonemal heavy chain 10"/>
    <property type="match status" value="1"/>
</dbReference>
<dbReference type="Gene3D" id="6.10.140.1060">
    <property type="match status" value="1"/>
</dbReference>
<dbReference type="Pfam" id="PF12775">
    <property type="entry name" value="AAA_7"/>
    <property type="match status" value="1"/>
</dbReference>
<evidence type="ECO:0000313" key="24">
    <source>
        <dbReference type="Proteomes" id="UP000193719"/>
    </source>
</evidence>
<evidence type="ECO:0000256" key="17">
    <source>
        <dbReference type="ARBA" id="ARBA00054075"/>
    </source>
</evidence>
<dbReference type="OrthoDB" id="447173at2759"/>
<dbReference type="InterPro" id="IPR024317">
    <property type="entry name" value="Dynein_heavy_chain_D4_dom"/>
</dbReference>
<dbReference type="Gene3D" id="1.20.140.100">
    <property type="entry name" value="Dynein heavy chain, N-terminal domain 2"/>
    <property type="match status" value="1"/>
</dbReference>
<dbReference type="Pfam" id="PF12780">
    <property type="entry name" value="AAA_8"/>
    <property type="match status" value="1"/>
</dbReference>
<evidence type="ECO:0000256" key="15">
    <source>
        <dbReference type="ARBA" id="ARBA00023273"/>
    </source>
</evidence>
<proteinExistence type="inferred from homology"/>
<dbReference type="InterPro" id="IPR013594">
    <property type="entry name" value="Dynein_heavy_tail"/>
</dbReference>
<dbReference type="FunFam" id="3.20.180.20:FF:000001">
    <property type="entry name" value="Dynein axonemal heavy chain 5"/>
    <property type="match status" value="1"/>
</dbReference>
<dbReference type="GO" id="GO:0036159">
    <property type="term" value="P:inner dynein arm assembly"/>
    <property type="evidence" value="ECO:0007669"/>
    <property type="project" value="UniProtKB-ARBA"/>
</dbReference>
<evidence type="ECO:0000256" key="12">
    <source>
        <dbReference type="ARBA" id="ARBA00023069"/>
    </source>
</evidence>
<evidence type="ECO:0000256" key="14">
    <source>
        <dbReference type="ARBA" id="ARBA00023212"/>
    </source>
</evidence>
<dbReference type="FunFam" id="3.40.50.300:FF:000153">
    <property type="entry name" value="Dynein axonemal heavy chain 1"/>
    <property type="match status" value="1"/>
</dbReference>
<keyword evidence="9" id="KW-0067">ATP-binding</keyword>
<keyword evidence="11 20" id="KW-0175">Coiled coil</keyword>
<feature type="coiled-coil region" evidence="20">
    <location>
        <begin position="3597"/>
        <end position="3645"/>
    </location>
</feature>
<dbReference type="Gene3D" id="1.20.1270.280">
    <property type="match status" value="1"/>
</dbReference>
<keyword evidence="14" id="KW-0206">Cytoskeleton</keyword>
<accession>A0A1Y1V441</accession>
<comment type="subcellular location">
    <subcellularLocation>
        <location evidence="1">Cytoplasm</location>
        <location evidence="1">Cytoskeleton</location>
        <location evidence="1">Cilium axoneme</location>
    </subcellularLocation>
</comment>
<organism evidence="23 24">
    <name type="scientific">Piromyces finnis</name>
    <dbReference type="NCBI Taxonomy" id="1754191"/>
    <lineage>
        <taxon>Eukaryota</taxon>
        <taxon>Fungi</taxon>
        <taxon>Fungi incertae sedis</taxon>
        <taxon>Chytridiomycota</taxon>
        <taxon>Chytridiomycota incertae sedis</taxon>
        <taxon>Neocallimastigomycetes</taxon>
        <taxon>Neocallimastigales</taxon>
        <taxon>Neocallimastigaceae</taxon>
        <taxon>Piromyces</taxon>
    </lineage>
</organism>
<protein>
    <recommendedName>
        <fullName evidence="4">Dynein heavy chain, cytoplasmic</fullName>
    </recommendedName>
    <alternativeName>
        <fullName evidence="16">Dynein heavy chain, cytosolic</fullName>
    </alternativeName>
    <alternativeName>
        <fullName evidence="19">Dynein-1, subspecies f</fullName>
    </alternativeName>
</protein>
<evidence type="ECO:0000256" key="16">
    <source>
        <dbReference type="ARBA" id="ARBA00033439"/>
    </source>
</evidence>
<evidence type="ECO:0000313" key="23">
    <source>
        <dbReference type="EMBL" id="ORX45970.1"/>
    </source>
</evidence>
<comment type="caution">
    <text evidence="23">The sequence shown here is derived from an EMBL/GenBank/DDBJ whole genome shotgun (WGS) entry which is preliminary data.</text>
</comment>
<dbReference type="Gene3D" id="1.20.58.1120">
    <property type="match status" value="1"/>
</dbReference>
<dbReference type="GO" id="GO:0051959">
    <property type="term" value="F:dynein light intermediate chain binding"/>
    <property type="evidence" value="ECO:0007669"/>
    <property type="project" value="InterPro"/>
</dbReference>
<keyword evidence="12" id="KW-0969">Cilium</keyword>
<feature type="region of interest" description="Disordered" evidence="21">
    <location>
        <begin position="187"/>
        <end position="290"/>
    </location>
</feature>
<dbReference type="Gene3D" id="1.10.8.1220">
    <property type="match status" value="1"/>
</dbReference>
<dbReference type="FunFam" id="1.20.1270.280:FF:000005">
    <property type="entry name" value="Dynein axonemal heavy chain 10"/>
    <property type="match status" value="1"/>
</dbReference>
<keyword evidence="7" id="KW-0677">Repeat</keyword>
<dbReference type="InterPro" id="IPR042222">
    <property type="entry name" value="Dynein_2_N"/>
</dbReference>
<feature type="region of interest" description="Disordered" evidence="21">
    <location>
        <begin position="391"/>
        <end position="415"/>
    </location>
</feature>
<feature type="domain" description="AAA+ ATPase" evidence="22">
    <location>
        <begin position="2785"/>
        <end position="2938"/>
    </location>
</feature>
<dbReference type="InterPro" id="IPR013602">
    <property type="entry name" value="Dynein_heavy_linker"/>
</dbReference>
<dbReference type="Pfam" id="PF22597">
    <property type="entry name" value="DYN_lid"/>
    <property type="match status" value="1"/>
</dbReference>
<dbReference type="FunFam" id="3.40.50.300:FF:000063">
    <property type="entry name" value="dynein heavy chain 6, axonemal"/>
    <property type="match status" value="1"/>
</dbReference>
<dbReference type="SUPFAM" id="SSF52540">
    <property type="entry name" value="P-loop containing nucleoside triphosphate hydrolases"/>
    <property type="match status" value="4"/>
</dbReference>
<dbReference type="PANTHER" id="PTHR22878:SF63">
    <property type="entry name" value="DYNEIN AXONEMAL HEAVY CHAIN 10"/>
    <property type="match status" value="1"/>
</dbReference>
<dbReference type="Pfam" id="PF08385">
    <property type="entry name" value="DHC_N1"/>
    <property type="match status" value="1"/>
</dbReference>
<dbReference type="FunFam" id="3.10.490.20:FF:000006">
    <property type="entry name" value="Dynein axonemal heavy chain 10"/>
    <property type="match status" value="1"/>
</dbReference>
<dbReference type="InterPro" id="IPR042228">
    <property type="entry name" value="Dynein_linker_3"/>
</dbReference>
<comment type="subunit">
    <text evidence="3">Consists of at least two heavy chains and a number of intermediate and light chains.</text>
</comment>
<dbReference type="InterPro" id="IPR035699">
    <property type="entry name" value="AAA_6"/>
</dbReference>
<feature type="coiled-coil region" evidence="20">
    <location>
        <begin position="3897"/>
        <end position="3927"/>
    </location>
</feature>
<evidence type="ECO:0000256" key="10">
    <source>
        <dbReference type="ARBA" id="ARBA00023017"/>
    </source>
</evidence>
<evidence type="ECO:0000256" key="1">
    <source>
        <dbReference type="ARBA" id="ARBA00004430"/>
    </source>
</evidence>
<dbReference type="Gene3D" id="1.10.472.130">
    <property type="match status" value="1"/>
</dbReference>
<feature type="coiled-coil region" evidence="20">
    <location>
        <begin position="1028"/>
        <end position="1058"/>
    </location>
</feature>
<dbReference type="Gene3D" id="1.10.8.710">
    <property type="match status" value="1"/>
</dbReference>
<dbReference type="GO" id="GO:0005874">
    <property type="term" value="C:microtubule"/>
    <property type="evidence" value="ECO:0007669"/>
    <property type="project" value="UniProtKB-KW"/>
</dbReference>
<evidence type="ECO:0000256" key="6">
    <source>
        <dbReference type="ARBA" id="ARBA00022701"/>
    </source>
</evidence>
<dbReference type="InterPro" id="IPR042219">
    <property type="entry name" value="AAA_lid_11_sf"/>
</dbReference>
<sequence length="4809" mass="553304">MEVDTTPPQPVVDTTLNLNDTTLVSNTDSVVENTTESITENVDENKIENDNNDSNKTNENVKPEHKIPSDYDTRMLWMKEILENGFSYEHDISIKEKQAQRNLINDKQRYYTENNPEEISIFEECLERNNRENYDKLKKFLNNEIQDASILIFYTEKVVVENEVAKKHYIKHKRSRFLPLEPEPVVETEPIEEEKPPEVEEVKKADTKKKGKLDKAKSVKKIDKKTTSDKKAVDKKGTDKKSIDNKTEEKTGDKIEDLKKEETEAPNEESKGDPITEENKNETEGENIENKLPPNIEEKIIVQKLTRETYIMHMLVQDIPDDYTEINSIYFLKNTTEPISIPETLEESREILNKSLEIGYFSGQTLLMLEQILSEVYVPIISIEEAIAQNEKKNKKVEGEENENNEENDNYNDEKTSYNRDEEIMKMSESDESLFISNQNLYNENNNNSGFLLNTQKFITYIEHTIQQITGDIDLRISNKYKYLETKPVSYFVSNASLVEELNNLVKGWTTIISNTIEREKQKVPQGNGPMAEIEFWRNRNSSVSALFEQLNISLVHKIIDILNSTGSPITSDFEFQFGELNKLYTEAKDNVKFLSTLERHFKGIIVGSLSSVTDSLPSLMNAIRMVWIISRHYNRDERMVPLMARIAWELSNKVTNLVNVKTILRENPNTSKNRILDAKEMLEAWSTTYFQVREKIEQSGRDQRWEFDRKKLFEQTNYMALRCADLYEICEVMEQFYNIFGPELKAVTGDPQKIDEVLRRVEGLIVPFETIQFDMFSNKYQTIWKGLMIKFREQIIKIEDMAKQFIDASFKKLRSAKGAFDLLQNIKNIKSRESINKQMMGKFDEILAQYSKEVDEIDRIFRENKDDPPCAKNQPKLAGAISWSKSLFLHIKKPIVRFQSLQEMLQSELGRQVTKKYLMVAKTMKEYEEQLYSQWCKMVEVNALQYLKVHILAKEPVITINGQPPSLSLEDKQQSTNIIEEENIYINFRPELAELIKETKYIDKLGFFVPESALNIALQEEKYYLYIDQLNSMIDLYKNVLNQLDSTEKKLLKTQIESLNKVLSPGFKRLNWNSLGIPEFINKCNQEITKFGSLVNQISKNAANIYRTVDQISQSNIIYEFQDEDELLDAHVFFDMIKKYRNDTVEGLVQKYTSIGPLLIKMESLVAGTNSGRSEKLEDYYSYWEKKIFFALNQMVLHNIVKLNQLLTGKGNNNVKNVKGKNQPAITPLFKVSALLSAPEIIISPQSNEIFKMIMKFVKSIVDSTKSFLRWENKSCVLTTPQKVNEDEEPVIFSFYSDVIYNGNISQAINQLNLNLQKTFDKVSRYLDTWRKYRPLWKVDKVITLEKFAQKKPPLPEYDQKLIFYSRLASDVQNQQVTQDIDFIRINSVPLRDSIHKEAIEWVNSIGKHLNNVARDELSSVNDKIKIFDKNIQRTPTTLEDLTFVLNAISEIKNSTEEVEMQYLNIKEAYRVLMMYNCKFDEEEKKQSDELYDRWIELVNKSKGVDDLLIPVKVTFTNTTCNQVSDFQREINDFYDEFVTNGPGSEGMNMDVGLDLLKNAKIKVNNFLKKRENLITAEKLFDLTITSYPKLFELESQIKLLDKIYSLYSEVQESIKDWSTTLWINLDIVVLNKGIDSFNHRLKTMPKELKQQPPYNVVAEKIMAFKNSIPLYVDLKNEALRERHWKKLMEITGKNFDMNPETFTLEKLFSMNLHEHTEVIEEIVSGATKELNIENGIKEIETTWRNMKFTVTKYMKGTEDRGYILGATDEIMVILDDNSMNLQSMGTSRFASAFLSVVQQWEKNLSHIGEVIEIWMIVQRKWMYLESIFIGSDIRLQLPEEAQKFDRIDKSFKKIMNETAKHSNVLDACNIDGRLGLLQGLSADLEACQKSLSDYLETKRNAFSRFFFISDEELLSILGSNDPESVQEHIIKMFDNILKLIFGTGKYEGYVVGMQSSEGEVMNFRKPTPTEDNVENWMVLVQEEMKRTNRLIHKEAIFYYTEMNRNDWIHSYQGMVILAGSQVWWTWEVEDVFKKIKQGNKLAMKKYNKKLGDQLEKLVIEVRSNLTANERKKINTQIIIDVHARDIIDRFVRDSIMDKNEFEWESQLRFYWDKECDSLLIKQCNGIFDYGNEYMGLNGRLVITPLTDRCYLTLTQALSMMLGGAPAGPAGTGKTETVKDLAKAMGLLCIVTNCGESMDYQSIGQIFAGLTQTGAWGCFDEFNRIELSVLSVISAQIKTIQNALVMGLKRFQFEGNEITLDKKCGIFITMNPGYAGRTELPDNLKALFRPVVMVVPDLELICEIMLFSEGFTMAKTLAKKMVVLYKLSKGQLSKQHHYDFGLRALKSVLVMAGSLKRGSPDLDEDVVLMRALRDMNLPKFVFEDVPLFLGLISDLFPGLDCPRVRYPSFNDAVEEVLKEDNMIIVPEQVDKVVQLYETMLTRHTTMVVGPSGGGKSVIINTIAKAQTKLGLPTKLYIMNPKAITVIELYGILDITTRDWTDGLLSNIFREINKPTDKKERKYMVFDGDVDAVWVENMNSVMDDNRLLTLPNGERIRLQKHVSLLFEVGDLQYASPATVSRCGMVYMDPKNLGYKPYFFKWAYGHKNKEESDNLIKLFEKYIPSCIDYVFEGIFQGEITEPLQLVIPITSLCMISQLCCLLDTMIPEGKTQVSENVLEGIFIFCIIFSIGAGILEEDREKFSEMVKKISDLSQIHTNGMIGIGQIPGNEKSLYDYLFDVSKEQWVSWSEYIPEYVHEPLKSFNDILVPTMDTVRHTWLLDKFVSIKKPVLFVGEPGTSKTVTLQNYLHQLDPEKYIVLNANFSSRTTSMDIQRNLEANVEKRTKDTYGPAAGKKLIVCIDDLNMPQKDIYGTQQPIALLKLLFERGGLYSRGKELNWKHLKDVQFVSAMGTPGGGRNDIDPRFSSLFATFNITFPKKESLSRIYSSIIEGHTVGFCDEVKAVVPKITAMTLKLYEDILQHLLPTPSKFHYIFNLREISRVYEGIYQTVPDNFTTASSFGRLWRNECLRVFYDRLVTEDDKEYVNNLINSLIAENFEDTDTITRNPILFGDFRQAMQEENPIRIYEDLLDYNAIRPIFQEILEDYNDVKNKMNLVLFDDALEHLTRIHRIIRLKRGHALLVGVGGSGKQSLTKLVAYAAGYDVFEITLTRGYGENEFRENLKTLYTQLAEGKKTIFMFTDAHVVQEGFLELINNMLTTGMVPALYEDDEKDALINSLREEVKKMGIVENKENVWQYFINKCNNYLHIVLCMSPQGDKLRERCRSFPGLVNNTIIDWFQPWPEQALFAVADAFLGTGNVPQENRADIVAHMVKVHLLVGEISNLFLQRYRRTNFVTPKNYLDYINTYNMLLKDNLELNGKLCNRLETGLGKLEEASSQLDVLNEQLAEQNIAVKNKTEACNQLLEVITKNTAEAEEKKALAVKKEAELTTQTLQIASDKEEAENALAEALPALEEAKLALNNLSSAEITEIRSFAKPPKEVQKVCECICVIKGIKDISWKSAKTMMSQVDFKSSLSNLDIDNISGQQLKSVKAIIREMDIQPARMKEISSAGAGLLQFVNAVVGYCNVAKQIQPKRNAVAALEKNLQQSRRDYEKITKELADLNDQLKSLQDNFQQKKTEQIELKQMAELMERRLIAADKLISGLSSERIRWSKDLETLKEQRVQLLGDCLLESGFLSYTGAFNWELRNELIYNRWVNDLKDKNIPISPNFRIETLLVTDVEISKWASQGLPSDELSIQNGILTTKGTRFPLCIDPQQQALNWIKKKEGSNNLKISSFMEPDFLKQLEMAITYGFPFLFEDVDEYIDPVIDNVIDKNIKTASGRKFIVLGDKEVDYDPNFRLYLVSRHANPVYSPKIFGSALIINYNLTFKGLSDQLLNVVVNHERRELEEQRERLTIEMSENKKLLKDFEDMLLRELASSTGMMLDNVELISTLEDTKSKASEISQKLILANQTSEEVNNSRNAYRPVAKCGAVLFFVITELSTINPMYEYSLSAFLEVFNSSLKKSKPDPVLSKRLVKIIDTLKYSVYNYTCTGLFEKHKLMFSFQMTIKLMDADGKIDQNELNFFLKGDISLDEPAIPNPFPSWMTNQGWKNLIKLSTINPVFENLVNDVMNNEEIWKTWAKKDRQTKNIVFPMDYSKSTTPFQQLCLLRCFRIDQVYNAITNFVISEMGEKYVMPPVINYQNIFDQSSPTSPVVFVLSPGADPQSDLQKLAENLGFGGNKLKFLSLGQGQAPIALQLLDIAVSRGQWLMLQNCHLLVNWLKTLEKILDKIEKPHRDFRLWLTTEPISGFPIGILQKSLKVVTEPPNGLKLNLRSSFYKIAEKDLEDCEHEVFKSLVYILAFFHAVVQERGKYGKIGWNVTYDFNESDFRVSYTIIKMYLNKTLEQDDQKIPWTTLRYLIGETIYGGRVTDDYDRRVVNVYLEEYLGDFLFDSFQPFFFYKGTNIRYKVPPVGSREDYINYIEDLPLTNSPDVLGLHPDAEIGYLTTAVDTMWSELLSLQPRSSESSDGISREDFIGGIASDIQESIPAIFDTVRIYKSFGTPTPTKIVLIQELERWNILVEAMDSSLRDLRGALKGEIGMSQKLDEIANSLFDGILPDMWRNLAPQTEKKLGSWMLHFKKRYNQYAEWVKEGEPIVIWLAGLHVPEAYTTALVQTACRKNGWSLDRSTLYTEVTEFVNPEDITEKPASGCYAQGLFLEGAGWDLEENCLKRLPPGSSLYQTLPILRIIPIESHRLHLKNTFKTPLYVTQQRRNASGVGWVMDANLATKEHYSHWVLQGVALVLNISD</sequence>
<feature type="domain" description="AAA+ ATPase" evidence="22">
    <location>
        <begin position="2442"/>
        <end position="2591"/>
    </location>
</feature>
<keyword evidence="10" id="KW-0243">Dynein</keyword>
<comment type="similarity">
    <text evidence="2">Belongs to the dynein heavy chain family.</text>
</comment>
<keyword evidence="6" id="KW-0493">Microtubule</keyword>
<dbReference type="Pfam" id="PF12777">
    <property type="entry name" value="MT"/>
    <property type="match status" value="1"/>
</dbReference>
<dbReference type="InterPro" id="IPR041466">
    <property type="entry name" value="Dynein_AAA5_ext"/>
</dbReference>
<evidence type="ECO:0000256" key="20">
    <source>
        <dbReference type="SAM" id="Coils"/>
    </source>
</evidence>
<dbReference type="InterPro" id="IPR043160">
    <property type="entry name" value="Dynein_C_barrel"/>
</dbReference>
<dbReference type="Pfam" id="PF25007">
    <property type="entry name" value="DYH2-5-8_CC"/>
    <property type="match status" value="1"/>
</dbReference>
<feature type="compositionally biased region" description="Basic and acidic residues" evidence="21">
    <location>
        <begin position="213"/>
        <end position="283"/>
    </location>
</feature>
<dbReference type="FunFam" id="1.20.140.100:FF:000001">
    <property type="entry name" value="dynein heavy chain 17, axonemal"/>
    <property type="match status" value="1"/>
</dbReference>
<evidence type="ECO:0000256" key="7">
    <source>
        <dbReference type="ARBA" id="ARBA00022737"/>
    </source>
</evidence>
<dbReference type="InterPro" id="IPR003593">
    <property type="entry name" value="AAA+_ATPase"/>
</dbReference>
<feature type="compositionally biased region" description="Acidic residues" evidence="21">
    <location>
        <begin position="400"/>
        <end position="411"/>
    </location>
</feature>
<name>A0A1Y1V441_9FUNG</name>
<dbReference type="FunFam" id="1.20.58.1120:FF:000008">
    <property type="entry name" value="Dynein heavy chain 10, axonemal"/>
    <property type="match status" value="1"/>
</dbReference>
<evidence type="ECO:0000256" key="5">
    <source>
        <dbReference type="ARBA" id="ARBA00022490"/>
    </source>
</evidence>
<dbReference type="FunFam" id="1.10.8.1220:FF:000001">
    <property type="entry name" value="Dynein axonemal heavy chain 5"/>
    <property type="match status" value="1"/>
</dbReference>
<dbReference type="InterPro" id="IPR026983">
    <property type="entry name" value="DHC"/>
</dbReference>
<dbReference type="InterPro" id="IPR056759">
    <property type="entry name" value="DYH2-5-8_CC"/>
</dbReference>
<dbReference type="Gene3D" id="3.20.180.20">
    <property type="entry name" value="Dynein heavy chain, N-terminal domain 2"/>
    <property type="match status" value="1"/>
</dbReference>
<comment type="function">
    <text evidence="17">Force generating protein of eukaryotic cilia and flagella. Produces force towards the minus ends of microtubules. Dynein has ATPase activity; the force-producing power stroke is thought to occur on release of ADP. Required for assembly of the I1 inner arm complex and its targeting to the appropriate axoneme location. Also required for phototaxis.</text>
</comment>
<dbReference type="FunFam" id="1.10.287.2620:FF:000002">
    <property type="entry name" value="Dynein heavy chain 2, axonemal"/>
    <property type="match status" value="1"/>
</dbReference>
<dbReference type="FunFam" id="3.40.50.300:FF:000049">
    <property type="entry name" value="Dynein, axonemal, heavy chain 5"/>
    <property type="match status" value="1"/>
</dbReference>
<dbReference type="FunFam" id="3.40.50.300:FF:001855">
    <property type="entry name" value="Dynein axonemal heavy chain 10"/>
    <property type="match status" value="1"/>
</dbReference>
<keyword evidence="5" id="KW-0963">Cytoplasm</keyword>
<feature type="compositionally biased region" description="Basic and acidic residues" evidence="21">
    <location>
        <begin position="193"/>
        <end position="205"/>
    </location>
</feature>
<evidence type="ECO:0000256" key="4">
    <source>
        <dbReference type="ARBA" id="ARBA00022197"/>
    </source>
</evidence>
<dbReference type="Pfam" id="PF17852">
    <property type="entry name" value="Dynein_AAA_lid"/>
    <property type="match status" value="1"/>
</dbReference>
<keyword evidence="13" id="KW-0505">Motor protein</keyword>
<dbReference type="Pfam" id="PF08393">
    <property type="entry name" value="DHC_N2"/>
    <property type="match status" value="1"/>
</dbReference>
<evidence type="ECO:0000256" key="3">
    <source>
        <dbReference type="ARBA" id="ARBA00011655"/>
    </source>
</evidence>
<dbReference type="FunFam" id="3.40.50.300:FF:002141">
    <property type="entry name" value="Dynein heavy chain"/>
    <property type="match status" value="1"/>
</dbReference>
<dbReference type="InterPro" id="IPR035706">
    <property type="entry name" value="AAA_9"/>
</dbReference>
<dbReference type="GO" id="GO:0005524">
    <property type="term" value="F:ATP binding"/>
    <property type="evidence" value="ECO:0007669"/>
    <property type="project" value="UniProtKB-KW"/>
</dbReference>
<dbReference type="InterPro" id="IPR027417">
    <property type="entry name" value="P-loop_NTPase"/>
</dbReference>
<dbReference type="FunFam" id="1.20.920.20:FF:000001">
    <property type="entry name" value="dynein heavy chain 2, axonemal"/>
    <property type="match status" value="1"/>
</dbReference>
<dbReference type="GO" id="GO:0008017">
    <property type="term" value="F:microtubule binding"/>
    <property type="evidence" value="ECO:0007669"/>
    <property type="project" value="UniProtKB-ARBA"/>
</dbReference>
<evidence type="ECO:0000256" key="19">
    <source>
        <dbReference type="ARBA" id="ARBA00077719"/>
    </source>
</evidence>
<gene>
    <name evidence="23" type="ORF">BCR36DRAFT_332447</name>
</gene>
<evidence type="ECO:0000256" key="13">
    <source>
        <dbReference type="ARBA" id="ARBA00023175"/>
    </source>
</evidence>
<dbReference type="Pfam" id="PF12781">
    <property type="entry name" value="AAA_9"/>
    <property type="match status" value="1"/>
</dbReference>
<evidence type="ECO:0000256" key="11">
    <source>
        <dbReference type="ARBA" id="ARBA00023054"/>
    </source>
</evidence>
<dbReference type="Gene3D" id="1.20.920.20">
    <property type="match status" value="1"/>
</dbReference>
<dbReference type="FunFam" id="1.10.8.720:FF:000005">
    <property type="entry name" value="Dynein axonemal heavy chain 10"/>
    <property type="match status" value="1"/>
</dbReference>
<feature type="domain" description="AAA+ ATPase" evidence="22">
    <location>
        <begin position="3133"/>
        <end position="3340"/>
    </location>
</feature>
<keyword evidence="8" id="KW-0547">Nucleotide-binding</keyword>
<dbReference type="Gene3D" id="1.20.920.30">
    <property type="match status" value="1"/>
</dbReference>
<dbReference type="Proteomes" id="UP000193719">
    <property type="component" value="Unassembled WGS sequence"/>
</dbReference>
<dbReference type="Gene3D" id="3.10.490.20">
    <property type="match status" value="1"/>
</dbReference>
<dbReference type="Pfam" id="PF03028">
    <property type="entry name" value="Dynein_heavy"/>
    <property type="match status" value="1"/>
</dbReference>
<dbReference type="Pfam" id="PF18198">
    <property type="entry name" value="AAA_lid_11"/>
    <property type="match status" value="1"/>
</dbReference>
<dbReference type="Pfam" id="PF18199">
    <property type="entry name" value="Dynein_C"/>
    <property type="match status" value="1"/>
</dbReference>
<evidence type="ECO:0000256" key="9">
    <source>
        <dbReference type="ARBA" id="ARBA00022840"/>
    </source>
</evidence>
<dbReference type="InterPro" id="IPR041228">
    <property type="entry name" value="Dynein_C"/>
</dbReference>
<dbReference type="Gene3D" id="1.10.287.2620">
    <property type="match status" value="1"/>
</dbReference>
<dbReference type="InterPro" id="IPR043157">
    <property type="entry name" value="Dynein_AAA1S"/>
</dbReference>
<keyword evidence="24" id="KW-1185">Reference proteome</keyword>
<feature type="domain" description="AAA+ ATPase" evidence="22">
    <location>
        <begin position="2163"/>
        <end position="2299"/>
    </location>
</feature>
<dbReference type="GO" id="GO:0060294">
    <property type="term" value="P:cilium movement involved in cell motility"/>
    <property type="evidence" value="ECO:0007669"/>
    <property type="project" value="UniProtKB-ARBA"/>
</dbReference>
<dbReference type="FunFam" id="1.10.8.710:FF:000002">
    <property type="entry name" value="dynein heavy chain 17, axonemal"/>
    <property type="match status" value="1"/>
</dbReference>
<dbReference type="InterPro" id="IPR004273">
    <property type="entry name" value="Dynein_heavy_D6_P-loop"/>
</dbReference>
<feature type="coiled-coil region" evidence="20">
    <location>
        <begin position="3390"/>
        <end position="3417"/>
    </location>
</feature>
<dbReference type="Pfam" id="PF12774">
    <property type="entry name" value="AAA_6"/>
    <property type="match status" value="1"/>
</dbReference>
<dbReference type="Gene3D" id="3.40.50.300">
    <property type="entry name" value="P-loop containing nucleotide triphosphate hydrolases"/>
    <property type="match status" value="5"/>
</dbReference>
<dbReference type="SMART" id="SM00382">
    <property type="entry name" value="AAA"/>
    <property type="match status" value="4"/>
</dbReference>
<dbReference type="STRING" id="1754191.A0A1Y1V441"/>
<evidence type="ECO:0000256" key="2">
    <source>
        <dbReference type="ARBA" id="ARBA00008887"/>
    </source>
</evidence>
<keyword evidence="15" id="KW-0966">Cell projection</keyword>
<dbReference type="InterPro" id="IPR041658">
    <property type="entry name" value="AAA_lid_11"/>
</dbReference>
<reference evidence="23 24" key="1">
    <citation type="submission" date="2016-08" db="EMBL/GenBank/DDBJ databases">
        <title>Genomes of anaerobic fungi encode conserved fungal cellulosomes for biomass hydrolysis.</title>
        <authorList>
            <consortium name="DOE Joint Genome Institute"/>
            <person name="Haitjema C.H."/>
            <person name="Gilmore S.P."/>
            <person name="Henske J.K."/>
            <person name="Solomon K.V."/>
            <person name="De Groot R."/>
            <person name="Kuo A."/>
            <person name="Mondo S.J."/>
            <person name="Salamov A.A."/>
            <person name="Labutti K."/>
            <person name="Zhao Z."/>
            <person name="Chiniquy J."/>
            <person name="Barry K."/>
            <person name="Brewer H.M."/>
            <person name="Purvine S.O."/>
            <person name="Wright A.T."/>
            <person name="Boxma B."/>
            <person name="Van Alen T."/>
            <person name="Hackstein J.H."/>
            <person name="Baker S.E."/>
            <person name="Grigoriev I.V."/>
            <person name="O'Malley M.A."/>
        </authorList>
    </citation>
    <scope>NUCLEOTIDE SEQUENCE [LARGE SCALE GENOMIC DNA]</scope>
    <source>
        <strain evidence="24">finn</strain>
    </source>
</reference>
<evidence type="ECO:0000256" key="21">
    <source>
        <dbReference type="SAM" id="MobiDB-lite"/>
    </source>
</evidence>
<dbReference type="GO" id="GO:0036156">
    <property type="term" value="C:inner dynein arm"/>
    <property type="evidence" value="ECO:0007669"/>
    <property type="project" value="UniProtKB-ARBA"/>
</dbReference>
<dbReference type="GO" id="GO:0045505">
    <property type="term" value="F:dynein intermediate chain binding"/>
    <property type="evidence" value="ECO:0007669"/>
    <property type="project" value="InterPro"/>
</dbReference>
<evidence type="ECO:0000256" key="8">
    <source>
        <dbReference type="ARBA" id="ARBA00022741"/>
    </source>
</evidence>
<evidence type="ECO:0000259" key="22">
    <source>
        <dbReference type="SMART" id="SM00382"/>
    </source>
</evidence>
<evidence type="ECO:0000256" key="18">
    <source>
        <dbReference type="ARBA" id="ARBA00063032"/>
    </source>
</evidence>